<name>A0A3E4W3H9_9BACT</name>
<evidence type="ECO:0000313" key="2">
    <source>
        <dbReference type="EMBL" id="RGM36769.1"/>
    </source>
</evidence>
<dbReference type="AlphaFoldDB" id="A0A3E4W3H9"/>
<evidence type="ECO:0000256" key="1">
    <source>
        <dbReference type="SAM" id="Phobius"/>
    </source>
</evidence>
<gene>
    <name evidence="2" type="ORF">DXC17_12850</name>
</gene>
<accession>A0A3E4W3H9</accession>
<organism evidence="2 3">
    <name type="scientific">Phocaeicola plebeius</name>
    <dbReference type="NCBI Taxonomy" id="310297"/>
    <lineage>
        <taxon>Bacteria</taxon>
        <taxon>Pseudomonadati</taxon>
        <taxon>Bacteroidota</taxon>
        <taxon>Bacteroidia</taxon>
        <taxon>Bacteroidales</taxon>
        <taxon>Bacteroidaceae</taxon>
        <taxon>Phocaeicola</taxon>
    </lineage>
</organism>
<proteinExistence type="predicted"/>
<feature type="transmembrane region" description="Helical" evidence="1">
    <location>
        <begin position="21"/>
        <end position="39"/>
    </location>
</feature>
<dbReference type="EMBL" id="QSTF01000040">
    <property type="protein sequence ID" value="RGM36769.1"/>
    <property type="molecule type" value="Genomic_DNA"/>
</dbReference>
<reference evidence="2 3" key="1">
    <citation type="submission" date="2018-08" db="EMBL/GenBank/DDBJ databases">
        <title>A genome reference for cultivated species of the human gut microbiota.</title>
        <authorList>
            <person name="Zou Y."/>
            <person name="Xue W."/>
            <person name="Luo G."/>
        </authorList>
    </citation>
    <scope>NUCLEOTIDE SEQUENCE [LARGE SCALE GENOMIC DNA]</scope>
    <source>
        <strain evidence="2 3">OM08-14</strain>
    </source>
</reference>
<dbReference type="Proteomes" id="UP000260780">
    <property type="component" value="Unassembled WGS sequence"/>
</dbReference>
<sequence length="74" mass="8839">MRNANLTKGNKLLIIKNMKTIFYLLPKLAINITCAYTMYKSQDYWKMSKHICKSILIIIKIYIIYKEYKSKNTL</sequence>
<keyword evidence="1" id="KW-0472">Membrane</keyword>
<evidence type="ECO:0000313" key="3">
    <source>
        <dbReference type="Proteomes" id="UP000260780"/>
    </source>
</evidence>
<keyword evidence="1" id="KW-1133">Transmembrane helix</keyword>
<protein>
    <submittedName>
        <fullName evidence="2">Uncharacterized protein</fullName>
    </submittedName>
</protein>
<comment type="caution">
    <text evidence="2">The sequence shown here is derived from an EMBL/GenBank/DDBJ whole genome shotgun (WGS) entry which is preliminary data.</text>
</comment>
<keyword evidence="1" id="KW-0812">Transmembrane</keyword>